<evidence type="ECO:0000313" key="2">
    <source>
        <dbReference type="Proteomes" id="UP000327493"/>
    </source>
</evidence>
<dbReference type="AlphaFoldDB" id="A0A5J5CYC1"/>
<feature type="non-terminal residue" evidence="1">
    <location>
        <position position="52"/>
    </location>
</feature>
<gene>
    <name evidence="1" type="ORF">FQN60_004274</name>
</gene>
<dbReference type="Proteomes" id="UP000327493">
    <property type="component" value="Chromosome 15"/>
</dbReference>
<keyword evidence="2" id="KW-1185">Reference proteome</keyword>
<comment type="caution">
    <text evidence="1">The sequence shown here is derived from an EMBL/GenBank/DDBJ whole genome shotgun (WGS) entry which is preliminary data.</text>
</comment>
<organism evidence="1 2">
    <name type="scientific">Etheostoma spectabile</name>
    <name type="common">orangethroat darter</name>
    <dbReference type="NCBI Taxonomy" id="54343"/>
    <lineage>
        <taxon>Eukaryota</taxon>
        <taxon>Metazoa</taxon>
        <taxon>Chordata</taxon>
        <taxon>Craniata</taxon>
        <taxon>Vertebrata</taxon>
        <taxon>Euteleostomi</taxon>
        <taxon>Actinopterygii</taxon>
        <taxon>Neopterygii</taxon>
        <taxon>Teleostei</taxon>
        <taxon>Neoteleostei</taxon>
        <taxon>Acanthomorphata</taxon>
        <taxon>Eupercaria</taxon>
        <taxon>Perciformes</taxon>
        <taxon>Percoidei</taxon>
        <taxon>Percidae</taxon>
        <taxon>Etheostomatinae</taxon>
        <taxon>Etheostoma</taxon>
    </lineage>
</organism>
<dbReference type="EMBL" id="VOFY01000015">
    <property type="protein sequence ID" value="KAA8585580.1"/>
    <property type="molecule type" value="Genomic_DNA"/>
</dbReference>
<evidence type="ECO:0000313" key="1">
    <source>
        <dbReference type="EMBL" id="KAA8585580.1"/>
    </source>
</evidence>
<reference evidence="1 2" key="1">
    <citation type="submission" date="2019-08" db="EMBL/GenBank/DDBJ databases">
        <title>A chromosome-level genome assembly, high-density linkage maps, and genome scans reveal the genomic architecture of hybrid incompatibilities underlying speciation via character displacement in darters (Percidae: Etheostominae).</title>
        <authorList>
            <person name="Moran R.L."/>
            <person name="Catchen J.M."/>
            <person name="Fuller R.C."/>
        </authorList>
    </citation>
    <scope>NUCLEOTIDE SEQUENCE [LARGE SCALE GENOMIC DNA]</scope>
    <source>
        <strain evidence="1">EspeVRDwgs_2016</strain>
        <tissue evidence="1">Muscle</tissue>
    </source>
</reference>
<proteinExistence type="predicted"/>
<accession>A0A5J5CYC1</accession>
<protein>
    <submittedName>
        <fullName evidence="1">Uncharacterized protein</fullName>
    </submittedName>
</protein>
<name>A0A5J5CYC1_9PERO</name>
<sequence>MSGSASVAGRATTRRARSTGDVFCFLPAGMMTQPVVLMPSVYQQGVGYVPIA</sequence>